<keyword evidence="1" id="KW-0812">Transmembrane</keyword>
<comment type="caution">
    <text evidence="2">The sequence shown here is derived from an EMBL/GenBank/DDBJ whole genome shotgun (WGS) entry which is preliminary data.</text>
</comment>
<dbReference type="RefSeq" id="WP_203750142.1">
    <property type="nucleotide sequence ID" value="NZ_BONF01000028.1"/>
</dbReference>
<accession>A0A8J3JTB8</accession>
<gene>
    <name evidence="2" type="ORF">Cba03nite_47530</name>
</gene>
<feature type="transmembrane region" description="Helical" evidence="1">
    <location>
        <begin position="171"/>
        <end position="193"/>
    </location>
</feature>
<keyword evidence="1" id="KW-0472">Membrane</keyword>
<feature type="transmembrane region" description="Helical" evidence="1">
    <location>
        <begin position="6"/>
        <end position="26"/>
    </location>
</feature>
<reference evidence="2 3" key="1">
    <citation type="submission" date="2021-01" db="EMBL/GenBank/DDBJ databases">
        <title>Whole genome shotgun sequence of Catellatospora bangladeshensis NBRC 107357.</title>
        <authorList>
            <person name="Komaki H."/>
            <person name="Tamura T."/>
        </authorList>
    </citation>
    <scope>NUCLEOTIDE SEQUENCE [LARGE SCALE GENOMIC DNA]</scope>
    <source>
        <strain evidence="2 3">NBRC 107357</strain>
    </source>
</reference>
<feature type="transmembrane region" description="Helical" evidence="1">
    <location>
        <begin position="296"/>
        <end position="316"/>
    </location>
</feature>
<sequence>MLEFVLFLVVFAPAPLLAIVVLTVRLRAAAREGGVRGFGARTVAALRGGTRRPAGRALLGVAAAAALLTAALEQAYLASVAEGPGWGTDVALLTVVLGLLALLGCGALAALAAAAVARVRGFGAGTVTGLLSLVAIAAGTAAAHLPLQALYRADPAGFPTVPNLGEGDLLLPFQVFLVSLTWALPWPVLGAGYGARPAPAGARPAARDLWQLLLDLATADLPASRAAWGAALRAELAAIDPPAERRRFALGGVWAALRAGRAPGAWAPALAVAGIAAAAVFAASRWSLAHERGGVLSYWISVPATLLFLVALGTAWRQRSFGAGLRTGALAGLAAMPAVLAVSIPEAVVWFHRRAGYLSTGDAVPPSWQDAVNDVLRPEFLLGMVVFWVIGAAGGAGLGAALARLRTPGVVGS</sequence>
<dbReference type="Proteomes" id="UP000601223">
    <property type="component" value="Unassembled WGS sequence"/>
</dbReference>
<evidence type="ECO:0000313" key="2">
    <source>
        <dbReference type="EMBL" id="GIF83404.1"/>
    </source>
</evidence>
<feature type="transmembrane region" description="Helical" evidence="1">
    <location>
        <begin position="57"/>
        <end position="78"/>
    </location>
</feature>
<feature type="transmembrane region" description="Helical" evidence="1">
    <location>
        <begin position="328"/>
        <end position="351"/>
    </location>
</feature>
<feature type="transmembrane region" description="Helical" evidence="1">
    <location>
        <begin position="90"/>
        <end position="117"/>
    </location>
</feature>
<keyword evidence="3" id="KW-1185">Reference proteome</keyword>
<dbReference type="AlphaFoldDB" id="A0A8J3JTB8"/>
<keyword evidence="1" id="KW-1133">Transmembrane helix</keyword>
<feature type="transmembrane region" description="Helical" evidence="1">
    <location>
        <begin position="129"/>
        <end position="151"/>
    </location>
</feature>
<proteinExistence type="predicted"/>
<dbReference type="EMBL" id="BONF01000028">
    <property type="protein sequence ID" value="GIF83404.1"/>
    <property type="molecule type" value="Genomic_DNA"/>
</dbReference>
<feature type="transmembrane region" description="Helical" evidence="1">
    <location>
        <begin position="265"/>
        <end position="284"/>
    </location>
</feature>
<evidence type="ECO:0000256" key="1">
    <source>
        <dbReference type="SAM" id="Phobius"/>
    </source>
</evidence>
<protein>
    <submittedName>
        <fullName evidence="2">Uncharacterized protein</fullName>
    </submittedName>
</protein>
<name>A0A8J3JTB8_9ACTN</name>
<evidence type="ECO:0000313" key="3">
    <source>
        <dbReference type="Proteomes" id="UP000601223"/>
    </source>
</evidence>
<feature type="transmembrane region" description="Helical" evidence="1">
    <location>
        <begin position="380"/>
        <end position="403"/>
    </location>
</feature>
<organism evidence="2 3">
    <name type="scientific">Catellatospora bangladeshensis</name>
    <dbReference type="NCBI Taxonomy" id="310355"/>
    <lineage>
        <taxon>Bacteria</taxon>
        <taxon>Bacillati</taxon>
        <taxon>Actinomycetota</taxon>
        <taxon>Actinomycetes</taxon>
        <taxon>Micromonosporales</taxon>
        <taxon>Micromonosporaceae</taxon>
        <taxon>Catellatospora</taxon>
    </lineage>
</organism>